<organism evidence="2 3">
    <name type="scientific">Hymenobacter perfusus</name>
    <dbReference type="NCBI Taxonomy" id="1236770"/>
    <lineage>
        <taxon>Bacteria</taxon>
        <taxon>Pseudomonadati</taxon>
        <taxon>Bacteroidota</taxon>
        <taxon>Cytophagia</taxon>
        <taxon>Cytophagales</taxon>
        <taxon>Hymenobacteraceae</taxon>
        <taxon>Hymenobacter</taxon>
    </lineage>
</organism>
<feature type="signal peptide" evidence="1">
    <location>
        <begin position="1"/>
        <end position="23"/>
    </location>
</feature>
<feature type="chain" id="PRO_5019034609" description="Lipoprotein" evidence="1">
    <location>
        <begin position="24"/>
        <end position="137"/>
    </location>
</feature>
<evidence type="ECO:0000313" key="2">
    <source>
        <dbReference type="EMBL" id="RSK38426.1"/>
    </source>
</evidence>
<keyword evidence="3" id="KW-1185">Reference proteome</keyword>
<dbReference type="RefSeq" id="WP_125440645.1">
    <property type="nucleotide sequence ID" value="NZ_RWIU01000012.1"/>
</dbReference>
<gene>
    <name evidence="2" type="ORF">EI293_21650</name>
</gene>
<evidence type="ECO:0000256" key="1">
    <source>
        <dbReference type="SAM" id="SignalP"/>
    </source>
</evidence>
<proteinExistence type="predicted"/>
<dbReference type="AlphaFoldDB" id="A0A428JWJ3"/>
<keyword evidence="1" id="KW-0732">Signal</keyword>
<reference evidence="2 3" key="1">
    <citation type="submission" date="2018-12" db="EMBL/GenBank/DDBJ databases">
        <authorList>
            <person name="Feng G."/>
            <person name="Zhu H."/>
        </authorList>
    </citation>
    <scope>NUCLEOTIDE SEQUENCE [LARGE SCALE GENOMIC DNA]</scope>
    <source>
        <strain evidence="2 3">LMG 26000</strain>
    </source>
</reference>
<evidence type="ECO:0008006" key="4">
    <source>
        <dbReference type="Google" id="ProtNLM"/>
    </source>
</evidence>
<protein>
    <recommendedName>
        <fullName evidence="4">Lipoprotein</fullName>
    </recommendedName>
</protein>
<evidence type="ECO:0000313" key="3">
    <source>
        <dbReference type="Proteomes" id="UP000270291"/>
    </source>
</evidence>
<dbReference type="OrthoDB" id="885091at2"/>
<dbReference type="EMBL" id="RWIU01000012">
    <property type="protein sequence ID" value="RSK38426.1"/>
    <property type="molecule type" value="Genomic_DNA"/>
</dbReference>
<dbReference type="Proteomes" id="UP000270291">
    <property type="component" value="Unassembled WGS sequence"/>
</dbReference>
<comment type="caution">
    <text evidence="2">The sequence shown here is derived from an EMBL/GenBank/DDBJ whole genome shotgun (WGS) entry which is preliminary data.</text>
</comment>
<sequence length="137" mass="14941">MKIILALAAALLLSCGRPEPAPAITAQQLQCLNQRTDEVRQAIAADHQTYAGQEQDVYLFKTTDGRVLGYLFEQGECSTVMTRIPANGLAQAEAFIAAEVKKNFGPLFITPGNVQYKYYTAPIGQNTDTYLVAQALN</sequence>
<name>A0A428JWJ3_9BACT</name>
<accession>A0A428JWJ3</accession>
<dbReference type="PROSITE" id="PS51257">
    <property type="entry name" value="PROKAR_LIPOPROTEIN"/>
    <property type="match status" value="1"/>
</dbReference>